<sequence length="93" mass="10219">MSDIPDHSTGSKIKAGLAKEQLSFGLPQQEDRSKKTREENSNPFASPGEGRREVGDISRSSEDPSECWIFKAKKGNARTSPRLVDPQVPSHTP</sequence>
<name>A0ABP1B960_9BRYO</name>
<evidence type="ECO:0000256" key="1">
    <source>
        <dbReference type="SAM" id="MobiDB-lite"/>
    </source>
</evidence>
<gene>
    <name evidence="2" type="ORF">CSSPJE1EN2_LOCUS14353</name>
</gene>
<keyword evidence="3" id="KW-1185">Reference proteome</keyword>
<accession>A0ABP1B960</accession>
<evidence type="ECO:0000313" key="2">
    <source>
        <dbReference type="EMBL" id="CAK9871712.1"/>
    </source>
</evidence>
<reference evidence="2 3" key="1">
    <citation type="submission" date="2024-03" db="EMBL/GenBank/DDBJ databases">
        <authorList>
            <consortium name="ELIXIR-Norway"/>
            <consortium name="Elixir Norway"/>
        </authorList>
    </citation>
    <scope>NUCLEOTIDE SEQUENCE [LARGE SCALE GENOMIC DNA]</scope>
</reference>
<feature type="compositionally biased region" description="Basic and acidic residues" evidence="1">
    <location>
        <begin position="49"/>
        <end position="62"/>
    </location>
</feature>
<evidence type="ECO:0000313" key="3">
    <source>
        <dbReference type="Proteomes" id="UP001497522"/>
    </source>
</evidence>
<proteinExistence type="predicted"/>
<feature type="compositionally biased region" description="Basic and acidic residues" evidence="1">
    <location>
        <begin position="29"/>
        <end position="40"/>
    </location>
</feature>
<protein>
    <submittedName>
        <fullName evidence="2">Uncharacterized protein</fullName>
    </submittedName>
</protein>
<organism evidence="2 3">
    <name type="scientific">Sphagnum jensenii</name>
    <dbReference type="NCBI Taxonomy" id="128206"/>
    <lineage>
        <taxon>Eukaryota</taxon>
        <taxon>Viridiplantae</taxon>
        <taxon>Streptophyta</taxon>
        <taxon>Embryophyta</taxon>
        <taxon>Bryophyta</taxon>
        <taxon>Sphagnophytina</taxon>
        <taxon>Sphagnopsida</taxon>
        <taxon>Sphagnales</taxon>
        <taxon>Sphagnaceae</taxon>
        <taxon>Sphagnum</taxon>
    </lineage>
</organism>
<feature type="region of interest" description="Disordered" evidence="1">
    <location>
        <begin position="1"/>
        <end position="93"/>
    </location>
</feature>
<dbReference type="Proteomes" id="UP001497522">
    <property type="component" value="Chromosome 2"/>
</dbReference>
<dbReference type="EMBL" id="OZ023703">
    <property type="protein sequence ID" value="CAK9871712.1"/>
    <property type="molecule type" value="Genomic_DNA"/>
</dbReference>